<dbReference type="PANTHER" id="PTHR45691">
    <property type="entry name" value="PROTEIN DIAPHANOUS"/>
    <property type="match status" value="1"/>
</dbReference>
<dbReference type="GO" id="GO:0005576">
    <property type="term" value="C:extracellular region"/>
    <property type="evidence" value="ECO:0007669"/>
    <property type="project" value="InterPro"/>
</dbReference>
<dbReference type="GO" id="GO:0008061">
    <property type="term" value="F:chitin binding"/>
    <property type="evidence" value="ECO:0007669"/>
    <property type="project" value="InterPro"/>
</dbReference>
<comment type="caution">
    <text evidence="3">The sequence shown here is derived from an EMBL/GenBank/DDBJ whole genome shotgun (WGS) entry which is preliminary data.</text>
</comment>
<dbReference type="PROSITE" id="PS50940">
    <property type="entry name" value="CHIT_BIND_II"/>
    <property type="match status" value="1"/>
</dbReference>
<evidence type="ECO:0000259" key="2">
    <source>
        <dbReference type="PROSITE" id="PS50940"/>
    </source>
</evidence>
<dbReference type="GO" id="GO:0030041">
    <property type="term" value="P:actin filament polymerization"/>
    <property type="evidence" value="ECO:0007669"/>
    <property type="project" value="TreeGrafter"/>
</dbReference>
<reference evidence="3 4" key="1">
    <citation type="submission" date="2023-03" db="EMBL/GenBank/DDBJ databases">
        <title>High-quality genome of Scylla paramamosain provides insights in environmental adaptation.</title>
        <authorList>
            <person name="Zhang L."/>
        </authorList>
    </citation>
    <scope>NUCLEOTIDE SEQUENCE [LARGE SCALE GENOMIC DNA]</scope>
    <source>
        <strain evidence="3">LZ_2023a</strain>
        <tissue evidence="3">Muscle</tissue>
    </source>
</reference>
<dbReference type="InterPro" id="IPR002557">
    <property type="entry name" value="Chitin-bd_dom"/>
</dbReference>
<evidence type="ECO:0000313" key="3">
    <source>
        <dbReference type="EMBL" id="KAK8396974.1"/>
    </source>
</evidence>
<dbReference type="AlphaFoldDB" id="A0AAW0UA56"/>
<dbReference type="SUPFAM" id="SSF57625">
    <property type="entry name" value="Invertebrate chitin-binding proteins"/>
    <property type="match status" value="1"/>
</dbReference>
<feature type="region of interest" description="Disordered" evidence="1">
    <location>
        <begin position="350"/>
        <end position="540"/>
    </location>
</feature>
<dbReference type="EMBL" id="JARAKH010000015">
    <property type="protein sequence ID" value="KAK8396974.1"/>
    <property type="molecule type" value="Genomic_DNA"/>
</dbReference>
<protein>
    <recommendedName>
        <fullName evidence="2">Chitin-binding type-2 domain-containing protein</fullName>
    </recommendedName>
</protein>
<proteinExistence type="predicted"/>
<keyword evidence="4" id="KW-1185">Reference proteome</keyword>
<feature type="compositionally biased region" description="Low complexity" evidence="1">
    <location>
        <begin position="69"/>
        <end position="85"/>
    </location>
</feature>
<feature type="compositionally biased region" description="Pro residues" evidence="1">
    <location>
        <begin position="489"/>
        <end position="503"/>
    </location>
</feature>
<feature type="compositionally biased region" description="Pro residues" evidence="1">
    <location>
        <begin position="405"/>
        <end position="415"/>
    </location>
</feature>
<organism evidence="3 4">
    <name type="scientific">Scylla paramamosain</name>
    <name type="common">Mud crab</name>
    <dbReference type="NCBI Taxonomy" id="85552"/>
    <lineage>
        <taxon>Eukaryota</taxon>
        <taxon>Metazoa</taxon>
        <taxon>Ecdysozoa</taxon>
        <taxon>Arthropoda</taxon>
        <taxon>Crustacea</taxon>
        <taxon>Multicrustacea</taxon>
        <taxon>Malacostraca</taxon>
        <taxon>Eumalacostraca</taxon>
        <taxon>Eucarida</taxon>
        <taxon>Decapoda</taxon>
        <taxon>Pleocyemata</taxon>
        <taxon>Brachyura</taxon>
        <taxon>Eubrachyura</taxon>
        <taxon>Portunoidea</taxon>
        <taxon>Portunidae</taxon>
        <taxon>Portuninae</taxon>
        <taxon>Scylla</taxon>
    </lineage>
</organism>
<feature type="compositionally biased region" description="Low complexity" evidence="1">
    <location>
        <begin position="126"/>
        <end position="149"/>
    </location>
</feature>
<dbReference type="Pfam" id="PF01607">
    <property type="entry name" value="CBM_14"/>
    <property type="match status" value="1"/>
</dbReference>
<gene>
    <name evidence="3" type="ORF">O3P69_005163</name>
</gene>
<feature type="region of interest" description="Disordered" evidence="1">
    <location>
        <begin position="1"/>
        <end position="156"/>
    </location>
</feature>
<dbReference type="Proteomes" id="UP001487740">
    <property type="component" value="Unassembled WGS sequence"/>
</dbReference>
<feature type="domain" description="Chitin-binding type-2" evidence="2">
    <location>
        <begin position="217"/>
        <end position="275"/>
    </location>
</feature>
<evidence type="ECO:0000313" key="4">
    <source>
        <dbReference type="Proteomes" id="UP001487740"/>
    </source>
</evidence>
<dbReference type="InterPro" id="IPR051412">
    <property type="entry name" value="Formin_Homology_Diaphanous_sf"/>
</dbReference>
<dbReference type="GO" id="GO:0005884">
    <property type="term" value="C:actin filament"/>
    <property type="evidence" value="ECO:0007669"/>
    <property type="project" value="TreeGrafter"/>
</dbReference>
<name>A0AAW0UA56_SCYPA</name>
<evidence type="ECO:0000256" key="1">
    <source>
        <dbReference type="SAM" id="MobiDB-lite"/>
    </source>
</evidence>
<feature type="compositionally biased region" description="Low complexity" evidence="1">
    <location>
        <begin position="459"/>
        <end position="473"/>
    </location>
</feature>
<feature type="compositionally biased region" description="Low complexity" evidence="1">
    <location>
        <begin position="416"/>
        <end position="433"/>
    </location>
</feature>
<sequence>MIPAFQEGNSDGEDTPYEIPETFEYPDIPEQTQAPEMREEQQPAPPASQPGFQDVPVADVTPLQEEELQLQAPNNQNQNPNQNQRPENRYPQYSGGDRQQVNTPVPHFASPQYEESQDVVDVVSAPRPSRSPPISSRPRPPQYSQIPYRRTTHPNELPLYSSNDHYDLEAQGSREQYRVAYDYEEDLPGGFQGEELKEEEEEEEEPDRLSVLLLDSTFQCFQKNNGYYADEELDCEVFHYCQDNVKHSWLCPAGASFHQVHLICMPRSEDNICARSSKFHFVNDFLYKELQAEDGRNKTYADRYYPEGFEYGVAGTGGGDAGGDPGYTDGFGAGNAGGTGSFGAGNGGGGGFSAGNVGTGGFSSPGQPPHRPRRPRPNQQPPPPFLDALSRQQEHFQTQQVKQHAPPPPPPPSQPPVSSLPTYQEAQQLQLQQQEEEEDLYEEPPRQFQPQPPPPPPFQQQAPIPQFQPQSQGLPPPPPPPPHRGDFRPQPPPQFARPPPPQRPQRVFRGRPEVGVRYRGAKARASDTLEEALTQRRPGF</sequence>
<dbReference type="InterPro" id="IPR036508">
    <property type="entry name" value="Chitin-bd_dom_sf"/>
</dbReference>
<accession>A0AAW0UA56</accession>
<feature type="compositionally biased region" description="Gly residues" evidence="1">
    <location>
        <begin position="350"/>
        <end position="363"/>
    </location>
</feature>
<dbReference type="PANTHER" id="PTHR45691:SF6">
    <property type="entry name" value="PROTEIN DIAPHANOUS"/>
    <property type="match status" value="1"/>
</dbReference>